<protein>
    <submittedName>
        <fullName evidence="8">Branched-chain amino acid ABC transporter permease</fullName>
    </submittedName>
</protein>
<feature type="transmembrane region" description="Helical" evidence="7">
    <location>
        <begin position="113"/>
        <end position="134"/>
    </location>
</feature>
<evidence type="ECO:0000256" key="2">
    <source>
        <dbReference type="ARBA" id="ARBA00022475"/>
    </source>
</evidence>
<evidence type="ECO:0000313" key="9">
    <source>
        <dbReference type="Proteomes" id="UP001500908"/>
    </source>
</evidence>
<comment type="caution">
    <text evidence="8">The sequence shown here is derived from an EMBL/GenBank/DDBJ whole genome shotgun (WGS) entry which is preliminary data.</text>
</comment>
<feature type="transmembrane region" description="Helical" evidence="7">
    <location>
        <begin position="190"/>
        <end position="209"/>
    </location>
</feature>
<evidence type="ECO:0000256" key="5">
    <source>
        <dbReference type="ARBA" id="ARBA00023136"/>
    </source>
</evidence>
<dbReference type="Proteomes" id="UP001500908">
    <property type="component" value="Unassembled WGS sequence"/>
</dbReference>
<keyword evidence="2" id="KW-1003">Cell membrane</keyword>
<evidence type="ECO:0000256" key="7">
    <source>
        <dbReference type="SAM" id="Phobius"/>
    </source>
</evidence>
<feature type="transmembrane region" description="Helical" evidence="7">
    <location>
        <begin position="141"/>
        <end position="160"/>
    </location>
</feature>
<evidence type="ECO:0000256" key="1">
    <source>
        <dbReference type="ARBA" id="ARBA00004651"/>
    </source>
</evidence>
<keyword evidence="3 7" id="KW-0812">Transmembrane</keyword>
<name>A0ABP7GMW7_9ACTN</name>
<evidence type="ECO:0000256" key="4">
    <source>
        <dbReference type="ARBA" id="ARBA00022989"/>
    </source>
</evidence>
<dbReference type="RefSeq" id="WP_344977523.1">
    <property type="nucleotide sequence ID" value="NZ_BAABDD010000056.1"/>
</dbReference>
<accession>A0ABP7GMW7</accession>
<feature type="transmembrane region" description="Helical" evidence="7">
    <location>
        <begin position="240"/>
        <end position="261"/>
    </location>
</feature>
<feature type="transmembrane region" description="Helical" evidence="7">
    <location>
        <begin position="65"/>
        <end position="83"/>
    </location>
</feature>
<dbReference type="CDD" id="cd06581">
    <property type="entry name" value="TM_PBP1_LivM_like"/>
    <property type="match status" value="1"/>
</dbReference>
<evidence type="ECO:0000313" key="8">
    <source>
        <dbReference type="EMBL" id="GAA3766868.1"/>
    </source>
</evidence>
<comment type="subcellular location">
    <subcellularLocation>
        <location evidence="1">Cell membrane</location>
        <topology evidence="1">Multi-pass membrane protein</topology>
    </subcellularLocation>
</comment>
<dbReference type="InterPro" id="IPR043428">
    <property type="entry name" value="LivM-like"/>
</dbReference>
<keyword evidence="4 7" id="KW-1133">Transmembrane helix</keyword>
<feature type="transmembrane region" description="Helical" evidence="7">
    <location>
        <begin position="289"/>
        <end position="305"/>
    </location>
</feature>
<dbReference type="EMBL" id="BAABDD010000056">
    <property type="protein sequence ID" value="GAA3766868.1"/>
    <property type="molecule type" value="Genomic_DNA"/>
</dbReference>
<dbReference type="Pfam" id="PF02653">
    <property type="entry name" value="BPD_transp_2"/>
    <property type="match status" value="1"/>
</dbReference>
<gene>
    <name evidence="8" type="ORF">GCM10022402_49900</name>
</gene>
<feature type="transmembrane region" description="Helical" evidence="7">
    <location>
        <begin position="325"/>
        <end position="347"/>
    </location>
</feature>
<evidence type="ECO:0000256" key="6">
    <source>
        <dbReference type="SAM" id="MobiDB-lite"/>
    </source>
</evidence>
<proteinExistence type="predicted"/>
<sequence>MASSVKQRGAAPAPSAPPERGGIAARWAAMPLLARHLLGALAAFAAVVALTSMTDSLTDLRIASIGYYTLAVAGLGLLVGFSGQISLGHGAFMFIGAYTTALLVTNVPMVPLWLNLVITVVASCVAGVLVGAASARLHGPYLAGATLTLAVGLPAVALRFPEVLGGSNGLSFSTRGAPPALAGVIPDTRWQAWAVWLAVLLALVALATISKGRLGRQMRAIRDDESAAALAGIKVGRTKVVAFVISAGCGGLAGGLQAYLLGTATPSSFSVVLSLSLLAALILGGMGSLWGALWGALALVYFEVWGETLADALELESKVSNNLPIVLYGVILIAVVLAWPQGIQGALSRLRRRWQRR</sequence>
<keyword evidence="5 7" id="KW-0472">Membrane</keyword>
<evidence type="ECO:0000256" key="3">
    <source>
        <dbReference type="ARBA" id="ARBA00022692"/>
    </source>
</evidence>
<dbReference type="PANTHER" id="PTHR30482:SF20">
    <property type="entry name" value="HIGH-AFFINITY BRANCHED-CHAIN AMINO ACID TRANSPORT SYSTEM PERMEASE PROTEIN LIVM"/>
    <property type="match status" value="1"/>
</dbReference>
<feature type="region of interest" description="Disordered" evidence="6">
    <location>
        <begin position="1"/>
        <end position="20"/>
    </location>
</feature>
<feature type="transmembrane region" description="Helical" evidence="7">
    <location>
        <begin position="32"/>
        <end position="53"/>
    </location>
</feature>
<keyword evidence="9" id="KW-1185">Reference proteome</keyword>
<feature type="transmembrane region" description="Helical" evidence="7">
    <location>
        <begin position="90"/>
        <end position="107"/>
    </location>
</feature>
<dbReference type="InterPro" id="IPR001851">
    <property type="entry name" value="ABC_transp_permease"/>
</dbReference>
<organism evidence="8 9">
    <name type="scientific">Salinactinospora qingdaonensis</name>
    <dbReference type="NCBI Taxonomy" id="702744"/>
    <lineage>
        <taxon>Bacteria</taxon>
        <taxon>Bacillati</taxon>
        <taxon>Actinomycetota</taxon>
        <taxon>Actinomycetes</taxon>
        <taxon>Streptosporangiales</taxon>
        <taxon>Nocardiopsidaceae</taxon>
        <taxon>Salinactinospora</taxon>
    </lineage>
</organism>
<reference evidence="9" key="1">
    <citation type="journal article" date="2019" name="Int. J. Syst. Evol. Microbiol.">
        <title>The Global Catalogue of Microorganisms (GCM) 10K type strain sequencing project: providing services to taxonomists for standard genome sequencing and annotation.</title>
        <authorList>
            <consortium name="The Broad Institute Genomics Platform"/>
            <consortium name="The Broad Institute Genome Sequencing Center for Infectious Disease"/>
            <person name="Wu L."/>
            <person name="Ma J."/>
        </authorList>
    </citation>
    <scope>NUCLEOTIDE SEQUENCE [LARGE SCALE GENOMIC DNA]</scope>
    <source>
        <strain evidence="9">JCM 17137</strain>
    </source>
</reference>
<dbReference type="PANTHER" id="PTHR30482">
    <property type="entry name" value="HIGH-AFFINITY BRANCHED-CHAIN AMINO ACID TRANSPORT SYSTEM PERMEASE"/>
    <property type="match status" value="1"/>
</dbReference>